<keyword evidence="4 7" id="KW-0408">Iron</keyword>
<dbReference type="GO" id="GO:0016491">
    <property type="term" value="F:oxidoreductase activity"/>
    <property type="evidence" value="ECO:0007669"/>
    <property type="project" value="InterPro"/>
</dbReference>
<dbReference type="Gene3D" id="3.40.30.10">
    <property type="entry name" value="Glutaredoxin"/>
    <property type="match status" value="1"/>
</dbReference>
<dbReference type="InterPro" id="IPR041921">
    <property type="entry name" value="NuoE_N"/>
</dbReference>
<feature type="binding site" evidence="7">
    <location>
        <position position="127"/>
    </location>
    <ligand>
        <name>[2Fe-2S] cluster</name>
        <dbReference type="ChEBI" id="CHEBI:190135"/>
    </ligand>
</feature>
<keyword evidence="2 7" id="KW-0001">2Fe-2S</keyword>
<keyword evidence="3 7" id="KW-0479">Metal-binding</keyword>
<reference evidence="9" key="1">
    <citation type="submission" date="2016-11" db="EMBL/GenBank/DDBJ databases">
        <authorList>
            <person name="Varghese N."/>
            <person name="Submissions S."/>
        </authorList>
    </citation>
    <scope>NUCLEOTIDE SEQUENCE [LARGE SCALE GENOMIC DNA]</scope>
    <source>
        <strain evidence="9">DSM 15449</strain>
    </source>
</reference>
<keyword evidence="5 7" id="KW-0411">Iron-sulfur</keyword>
<dbReference type="PIRSF" id="PIRSF000216">
    <property type="entry name" value="NADH_DH_24kDa"/>
    <property type="match status" value="1"/>
</dbReference>
<dbReference type="InterPro" id="IPR036249">
    <property type="entry name" value="Thioredoxin-like_sf"/>
</dbReference>
<dbReference type="STRING" id="1121420.SAMN02746098_02222"/>
<comment type="cofactor">
    <cofactor evidence="7">
        <name>[2Fe-2S] cluster</name>
        <dbReference type="ChEBI" id="CHEBI:190135"/>
    </cofactor>
    <text evidence="7">Binds 1 [2Fe-2S] cluster.</text>
</comment>
<dbReference type="GO" id="GO:0046872">
    <property type="term" value="F:metal ion binding"/>
    <property type="evidence" value="ECO:0007669"/>
    <property type="project" value="UniProtKB-KW"/>
</dbReference>
<evidence type="ECO:0000313" key="8">
    <source>
        <dbReference type="EMBL" id="SHI06446.1"/>
    </source>
</evidence>
<dbReference type="OrthoDB" id="9807941at2"/>
<comment type="similarity">
    <text evidence="1">Belongs to the complex I 24 kDa subunit family.</text>
</comment>
<dbReference type="PANTHER" id="PTHR43342">
    <property type="entry name" value="NADH-QUINONE OXIDOREDUCTASE, E SUBUNIT"/>
    <property type="match status" value="1"/>
</dbReference>
<keyword evidence="9" id="KW-1185">Reference proteome</keyword>
<evidence type="ECO:0000256" key="2">
    <source>
        <dbReference type="ARBA" id="ARBA00022714"/>
    </source>
</evidence>
<evidence type="ECO:0000256" key="4">
    <source>
        <dbReference type="ARBA" id="ARBA00023004"/>
    </source>
</evidence>
<dbReference type="Pfam" id="PF01257">
    <property type="entry name" value="2Fe-2S_thioredx"/>
    <property type="match status" value="1"/>
</dbReference>
<evidence type="ECO:0000256" key="3">
    <source>
        <dbReference type="ARBA" id="ARBA00022723"/>
    </source>
</evidence>
<accession>A0A1M5Y3A3</accession>
<evidence type="ECO:0000256" key="7">
    <source>
        <dbReference type="PIRSR" id="PIRSR000216-1"/>
    </source>
</evidence>
<feature type="binding site" evidence="7">
    <location>
        <position position="91"/>
    </location>
    <ligand>
        <name>[2Fe-2S] cluster</name>
        <dbReference type="ChEBI" id="CHEBI:190135"/>
    </ligand>
</feature>
<proteinExistence type="inferred from homology"/>
<sequence length="160" mass="17325">MSTACEELVDPKQIKLDEIIDKHKHSNGPLIPILQGAQEVYGYLPAHVIKHISKATRIPVARIYGVVTFYAQFRLTPVGRNLINICLGTACHVRGGAKVVEAIEKELKITDGATTEDGRFTLEVVACIGACGLAPVISINNEVHGRLSPDKIAGILAKYE</sequence>
<dbReference type="InterPro" id="IPR028431">
    <property type="entry name" value="NADP_DH_HndA-like"/>
</dbReference>
<dbReference type="Proteomes" id="UP000183954">
    <property type="component" value="Unassembled WGS sequence"/>
</dbReference>
<dbReference type="SUPFAM" id="SSF52833">
    <property type="entry name" value="Thioredoxin-like"/>
    <property type="match status" value="1"/>
</dbReference>
<evidence type="ECO:0000256" key="1">
    <source>
        <dbReference type="ARBA" id="ARBA00010643"/>
    </source>
</evidence>
<evidence type="ECO:0000256" key="5">
    <source>
        <dbReference type="ARBA" id="ARBA00023014"/>
    </source>
</evidence>
<dbReference type="Gene3D" id="1.10.10.1590">
    <property type="entry name" value="NADH-quinone oxidoreductase subunit E"/>
    <property type="match status" value="1"/>
</dbReference>
<protein>
    <submittedName>
        <fullName evidence="8">NADH-quinone oxidoreductase subunit E</fullName>
    </submittedName>
</protein>
<organism evidence="8 9">
    <name type="scientific">Desulfosporosinus lacus DSM 15449</name>
    <dbReference type="NCBI Taxonomy" id="1121420"/>
    <lineage>
        <taxon>Bacteria</taxon>
        <taxon>Bacillati</taxon>
        <taxon>Bacillota</taxon>
        <taxon>Clostridia</taxon>
        <taxon>Eubacteriales</taxon>
        <taxon>Desulfitobacteriaceae</taxon>
        <taxon>Desulfosporosinus</taxon>
    </lineage>
</organism>
<dbReference type="AlphaFoldDB" id="A0A1M5Y3A3"/>
<gene>
    <name evidence="8" type="ORF">SAMN02746098_02222</name>
</gene>
<comment type="cofactor">
    <cofactor evidence="6">
        <name>[2Fe-2S] cluster</name>
        <dbReference type="ChEBI" id="CHEBI:190135"/>
    </cofactor>
</comment>
<evidence type="ECO:0000313" key="9">
    <source>
        <dbReference type="Proteomes" id="UP000183954"/>
    </source>
</evidence>
<feature type="binding site" evidence="7">
    <location>
        <position position="86"/>
    </location>
    <ligand>
        <name>[2Fe-2S] cluster</name>
        <dbReference type="ChEBI" id="CHEBI:190135"/>
    </ligand>
</feature>
<dbReference type="NCBIfam" id="NF005722">
    <property type="entry name" value="PRK07539.1-2"/>
    <property type="match status" value="1"/>
</dbReference>
<dbReference type="GO" id="GO:0051537">
    <property type="term" value="F:2 iron, 2 sulfur cluster binding"/>
    <property type="evidence" value="ECO:0007669"/>
    <property type="project" value="UniProtKB-KW"/>
</dbReference>
<dbReference type="PANTHER" id="PTHR43342:SF1">
    <property type="entry name" value="BIFURCATING [FEFE] HYDROGENASE GAMMA SUBUNIT"/>
    <property type="match status" value="1"/>
</dbReference>
<dbReference type="InterPro" id="IPR042128">
    <property type="entry name" value="NuoE_dom"/>
</dbReference>
<feature type="binding site" evidence="7">
    <location>
        <position position="131"/>
    </location>
    <ligand>
        <name>[2Fe-2S] cluster</name>
        <dbReference type="ChEBI" id="CHEBI:190135"/>
    </ligand>
</feature>
<dbReference type="EMBL" id="FQXJ01000007">
    <property type="protein sequence ID" value="SHI06446.1"/>
    <property type="molecule type" value="Genomic_DNA"/>
</dbReference>
<dbReference type="RefSeq" id="WP_073029805.1">
    <property type="nucleotide sequence ID" value="NZ_FQXJ01000007.1"/>
</dbReference>
<evidence type="ECO:0000256" key="6">
    <source>
        <dbReference type="ARBA" id="ARBA00034078"/>
    </source>
</evidence>
<dbReference type="InterPro" id="IPR002023">
    <property type="entry name" value="NuoE-like"/>
</dbReference>
<name>A0A1M5Y3A3_9FIRM</name>
<dbReference type="CDD" id="cd03064">
    <property type="entry name" value="TRX_Fd_NuoE"/>
    <property type="match status" value="1"/>
</dbReference>